<evidence type="ECO:0000259" key="1">
    <source>
        <dbReference type="Pfam" id="PF08241"/>
    </source>
</evidence>
<sequence>MYASNDNKWQSLHKESQNRRIRNEPNYAIKRIYSLKDKIFQKEPINRTLEIGCGFGRNLRYLIDNNFSDYYYGVDLTQTAIEKASDFLSEPIGQGLLELKECDVSKGLPFPDNYFDCIFDIMSPITFIVSKKGRESYFSEINRVLRPEGSFLFLAVRKGGIFYDAYNDSDLLKKGYIKRKLDGMIERVYSLDELVSLLCPLQLVVLDITSEHTRAFGSEKFIRENGF</sequence>
<evidence type="ECO:0000313" key="3">
    <source>
        <dbReference type="Proteomes" id="UP000254082"/>
    </source>
</evidence>
<proteinExistence type="predicted"/>
<dbReference type="SUPFAM" id="SSF53335">
    <property type="entry name" value="S-adenosyl-L-methionine-dependent methyltransferases"/>
    <property type="match status" value="1"/>
</dbReference>
<dbReference type="Pfam" id="PF08241">
    <property type="entry name" value="Methyltransf_11"/>
    <property type="match status" value="1"/>
</dbReference>
<dbReference type="EMBL" id="UHFA01000002">
    <property type="protein sequence ID" value="SUN37392.1"/>
    <property type="molecule type" value="Genomic_DNA"/>
</dbReference>
<dbReference type="AlphaFoldDB" id="A0A380JGC4"/>
<organism evidence="2 3">
    <name type="scientific">Streptococcus downei MFe28</name>
    <dbReference type="NCBI Taxonomy" id="764290"/>
    <lineage>
        <taxon>Bacteria</taxon>
        <taxon>Bacillati</taxon>
        <taxon>Bacillota</taxon>
        <taxon>Bacilli</taxon>
        <taxon>Lactobacillales</taxon>
        <taxon>Streptococcaceae</taxon>
        <taxon>Streptococcus</taxon>
    </lineage>
</organism>
<feature type="domain" description="Methyltransferase type 11" evidence="1">
    <location>
        <begin position="49"/>
        <end position="153"/>
    </location>
</feature>
<name>A0A380JGC4_STRDO</name>
<dbReference type="InterPro" id="IPR050508">
    <property type="entry name" value="Methyltransf_Superfamily"/>
</dbReference>
<accession>A0A380JGC4</accession>
<dbReference type="GO" id="GO:0008757">
    <property type="term" value="F:S-adenosylmethionine-dependent methyltransferase activity"/>
    <property type="evidence" value="ECO:0007669"/>
    <property type="project" value="InterPro"/>
</dbReference>
<keyword evidence="2" id="KW-0489">Methyltransferase</keyword>
<dbReference type="Gene3D" id="3.40.50.150">
    <property type="entry name" value="Vaccinia Virus protein VP39"/>
    <property type="match status" value="1"/>
</dbReference>
<evidence type="ECO:0000313" key="2">
    <source>
        <dbReference type="EMBL" id="SUN37392.1"/>
    </source>
</evidence>
<protein>
    <submittedName>
        <fullName evidence="2">Methyltransferase</fullName>
    </submittedName>
</protein>
<dbReference type="CDD" id="cd02440">
    <property type="entry name" value="AdoMet_MTases"/>
    <property type="match status" value="1"/>
</dbReference>
<dbReference type="PANTHER" id="PTHR42912">
    <property type="entry name" value="METHYLTRANSFERASE"/>
    <property type="match status" value="1"/>
</dbReference>
<reference evidence="2 3" key="1">
    <citation type="submission" date="2018-06" db="EMBL/GenBank/DDBJ databases">
        <authorList>
            <consortium name="Pathogen Informatics"/>
            <person name="Doyle S."/>
        </authorList>
    </citation>
    <scope>NUCLEOTIDE SEQUENCE [LARGE SCALE GENOMIC DNA]</scope>
    <source>
        <strain evidence="3">NCTC 11391</strain>
    </source>
</reference>
<dbReference type="InterPro" id="IPR029063">
    <property type="entry name" value="SAM-dependent_MTases_sf"/>
</dbReference>
<keyword evidence="3" id="KW-1185">Reference proteome</keyword>
<gene>
    <name evidence="2" type="ORF">NCTC11391_02119</name>
</gene>
<keyword evidence="2" id="KW-0808">Transferase</keyword>
<dbReference type="GO" id="GO:0032259">
    <property type="term" value="P:methylation"/>
    <property type="evidence" value="ECO:0007669"/>
    <property type="project" value="UniProtKB-KW"/>
</dbReference>
<dbReference type="InterPro" id="IPR013216">
    <property type="entry name" value="Methyltransf_11"/>
</dbReference>
<dbReference type="Proteomes" id="UP000254082">
    <property type="component" value="Unassembled WGS sequence"/>
</dbReference>